<protein>
    <submittedName>
        <fullName evidence="1">Uncharacterized protein</fullName>
    </submittedName>
</protein>
<gene>
    <name evidence="1" type="ORF">S03H2_42070</name>
</gene>
<evidence type="ECO:0000313" key="1">
    <source>
        <dbReference type="EMBL" id="GAH74684.1"/>
    </source>
</evidence>
<reference evidence="1" key="1">
    <citation type="journal article" date="2014" name="Front. Microbiol.">
        <title>High frequency of phylogenetically diverse reductive dehalogenase-homologous genes in deep subseafloor sedimentary metagenomes.</title>
        <authorList>
            <person name="Kawai M."/>
            <person name="Futagami T."/>
            <person name="Toyoda A."/>
            <person name="Takaki Y."/>
            <person name="Nishi S."/>
            <person name="Hori S."/>
            <person name="Arai W."/>
            <person name="Tsubouchi T."/>
            <person name="Morono Y."/>
            <person name="Uchiyama I."/>
            <person name="Ito T."/>
            <person name="Fujiyama A."/>
            <person name="Inagaki F."/>
            <person name="Takami H."/>
        </authorList>
    </citation>
    <scope>NUCLEOTIDE SEQUENCE</scope>
    <source>
        <strain evidence="1">Expedition CK06-06</strain>
    </source>
</reference>
<dbReference type="EMBL" id="BARU01026165">
    <property type="protein sequence ID" value="GAH74684.1"/>
    <property type="molecule type" value="Genomic_DNA"/>
</dbReference>
<dbReference type="AlphaFoldDB" id="X1J8H9"/>
<comment type="caution">
    <text evidence="1">The sequence shown here is derived from an EMBL/GenBank/DDBJ whole genome shotgun (WGS) entry which is preliminary data.</text>
</comment>
<sequence length="56" mass="6431">MAKTNKKDCIEWNADGSCAKYRYSDEEGNVMDLTACSVKEKEKLLKELKRGFKVVE</sequence>
<accession>X1J8H9</accession>
<proteinExistence type="predicted"/>
<name>X1J8H9_9ZZZZ</name>
<organism evidence="1">
    <name type="scientific">marine sediment metagenome</name>
    <dbReference type="NCBI Taxonomy" id="412755"/>
    <lineage>
        <taxon>unclassified sequences</taxon>
        <taxon>metagenomes</taxon>
        <taxon>ecological metagenomes</taxon>
    </lineage>
</organism>